<comment type="caution">
    <text evidence="1">The sequence shown here is derived from an EMBL/GenBank/DDBJ whole genome shotgun (WGS) entry which is preliminary data.</text>
</comment>
<sequence>MSPGRRAEVTKTTAQLQCVAIPDILQETNQILFMPLIRPDFRNISVFEQFETIQPFPTTQTSGTFQIQQQSDTSANCAVAILGLLQHKRPKITGLGNGLFALITQGVTKTVSNFSLLIEFTRSSLPQLCPSGHKSADLHTDNFGDFSGSTTCSSRGRQSRNGRWPFAKRLRLTSIADTISDNLRMKTWLLAVYSA</sequence>
<keyword evidence="2" id="KW-1185">Reference proteome</keyword>
<dbReference type="Proteomes" id="UP000664132">
    <property type="component" value="Unassembled WGS sequence"/>
</dbReference>
<evidence type="ECO:0000313" key="2">
    <source>
        <dbReference type="Proteomes" id="UP000664132"/>
    </source>
</evidence>
<gene>
    <name evidence="1" type="ORF">IFR04_003532</name>
</gene>
<dbReference type="EMBL" id="JAFJYH010000036">
    <property type="protein sequence ID" value="KAG4423298.1"/>
    <property type="molecule type" value="Genomic_DNA"/>
</dbReference>
<organism evidence="1 2">
    <name type="scientific">Cadophora malorum</name>
    <dbReference type="NCBI Taxonomy" id="108018"/>
    <lineage>
        <taxon>Eukaryota</taxon>
        <taxon>Fungi</taxon>
        <taxon>Dikarya</taxon>
        <taxon>Ascomycota</taxon>
        <taxon>Pezizomycotina</taxon>
        <taxon>Leotiomycetes</taxon>
        <taxon>Helotiales</taxon>
        <taxon>Ploettnerulaceae</taxon>
        <taxon>Cadophora</taxon>
    </lineage>
</organism>
<reference evidence="1" key="1">
    <citation type="submission" date="2021-02" db="EMBL/GenBank/DDBJ databases">
        <title>Genome sequence Cadophora malorum strain M34.</title>
        <authorList>
            <person name="Stefanovic E."/>
            <person name="Vu D."/>
            <person name="Scully C."/>
            <person name="Dijksterhuis J."/>
            <person name="Roader J."/>
            <person name="Houbraken J."/>
        </authorList>
    </citation>
    <scope>NUCLEOTIDE SEQUENCE</scope>
    <source>
        <strain evidence="1">M34</strain>
    </source>
</reference>
<accession>A0A8H7WEA0</accession>
<name>A0A8H7WEA0_9HELO</name>
<protein>
    <submittedName>
        <fullName evidence="1">Uncharacterized protein</fullName>
    </submittedName>
</protein>
<proteinExistence type="predicted"/>
<evidence type="ECO:0000313" key="1">
    <source>
        <dbReference type="EMBL" id="KAG4423298.1"/>
    </source>
</evidence>
<dbReference type="AlphaFoldDB" id="A0A8H7WEA0"/>